<proteinExistence type="predicted"/>
<dbReference type="Pfam" id="PF13487">
    <property type="entry name" value="HD_5"/>
    <property type="match status" value="1"/>
</dbReference>
<evidence type="ECO:0000313" key="2">
    <source>
        <dbReference type="EMBL" id="RBP59306.1"/>
    </source>
</evidence>
<reference evidence="2 3" key="1">
    <citation type="submission" date="2018-06" db="EMBL/GenBank/DDBJ databases">
        <title>Genomic Encyclopedia of Type Strains, Phase IV (KMG-IV): sequencing the most valuable type-strain genomes for metagenomic binning, comparative biology and taxonomic classification.</title>
        <authorList>
            <person name="Goeker M."/>
        </authorList>
    </citation>
    <scope>NUCLEOTIDE SEQUENCE [LARGE SCALE GENOMIC DNA]</scope>
    <source>
        <strain evidence="2 3">DSM 22112</strain>
    </source>
</reference>
<dbReference type="InterPro" id="IPR003607">
    <property type="entry name" value="HD/PDEase_dom"/>
</dbReference>
<dbReference type="AlphaFoldDB" id="A0A366HYV7"/>
<name>A0A366HYV7_9FIRM</name>
<sequence>MIVTKKLFSIEDEELQLHNYRVGKMSSRFAKFVGLHEQMIEDIAICGSLHDIGKAVIPKRILNKPTTLTNEEFKQIKMHSIYSYMILREMGYNEKICLISKYHHENYNGTGYPDKLKEKEIPLGARVLRIVDMFDALTNDRIYRKAMNKKSALFLMVKENHLFDPDLFSMFKDFIDIAMVI</sequence>
<evidence type="ECO:0000313" key="3">
    <source>
        <dbReference type="Proteomes" id="UP000253490"/>
    </source>
</evidence>
<keyword evidence="3" id="KW-1185">Reference proteome</keyword>
<feature type="domain" description="HD-GYP" evidence="1">
    <location>
        <begin position="1"/>
        <end position="181"/>
    </location>
</feature>
<accession>A0A366HYV7</accession>
<dbReference type="OrthoDB" id="9798833at2"/>
<dbReference type="PANTHER" id="PTHR43155">
    <property type="entry name" value="CYCLIC DI-GMP PHOSPHODIESTERASE PA4108-RELATED"/>
    <property type="match status" value="1"/>
</dbReference>
<evidence type="ECO:0000259" key="1">
    <source>
        <dbReference type="PROSITE" id="PS51832"/>
    </source>
</evidence>
<dbReference type="SUPFAM" id="SSF109604">
    <property type="entry name" value="HD-domain/PDEase-like"/>
    <property type="match status" value="1"/>
</dbReference>
<dbReference type="EMBL" id="QNRX01000019">
    <property type="protein sequence ID" value="RBP59306.1"/>
    <property type="molecule type" value="Genomic_DNA"/>
</dbReference>
<comment type="caution">
    <text evidence="2">The sequence shown here is derived from an EMBL/GenBank/DDBJ whole genome shotgun (WGS) entry which is preliminary data.</text>
</comment>
<dbReference type="Proteomes" id="UP000253490">
    <property type="component" value="Unassembled WGS sequence"/>
</dbReference>
<gene>
    <name evidence="2" type="ORF">DES36_11931</name>
</gene>
<dbReference type="InterPro" id="IPR037522">
    <property type="entry name" value="HD_GYP_dom"/>
</dbReference>
<organism evidence="2 3">
    <name type="scientific">Alkalibaculum bacchi</name>
    <dbReference type="NCBI Taxonomy" id="645887"/>
    <lineage>
        <taxon>Bacteria</taxon>
        <taxon>Bacillati</taxon>
        <taxon>Bacillota</taxon>
        <taxon>Clostridia</taxon>
        <taxon>Eubacteriales</taxon>
        <taxon>Eubacteriaceae</taxon>
        <taxon>Alkalibaculum</taxon>
    </lineage>
</organism>
<protein>
    <submittedName>
        <fullName evidence="2">HD domain-containing protein</fullName>
    </submittedName>
</protein>
<dbReference type="CDD" id="cd00077">
    <property type="entry name" value="HDc"/>
    <property type="match status" value="1"/>
</dbReference>
<dbReference type="PROSITE" id="PS51832">
    <property type="entry name" value="HD_GYP"/>
    <property type="match status" value="1"/>
</dbReference>
<dbReference type="RefSeq" id="WP_113921519.1">
    <property type="nucleotide sequence ID" value="NZ_QNRX01000019.1"/>
</dbReference>
<dbReference type="PANTHER" id="PTHR43155:SF2">
    <property type="entry name" value="CYCLIC DI-GMP PHOSPHODIESTERASE PA4108"/>
    <property type="match status" value="1"/>
</dbReference>
<dbReference type="Gene3D" id="1.10.3210.10">
    <property type="entry name" value="Hypothetical protein af1432"/>
    <property type="match status" value="1"/>
</dbReference>